<feature type="transmembrane region" description="Helical" evidence="1">
    <location>
        <begin position="40"/>
        <end position="59"/>
    </location>
</feature>
<name>A0A495J1F0_9SPHI</name>
<evidence type="ECO:0000256" key="1">
    <source>
        <dbReference type="SAM" id="Phobius"/>
    </source>
</evidence>
<dbReference type="OrthoDB" id="799967at2"/>
<keyword evidence="1" id="KW-0472">Membrane</keyword>
<dbReference type="Proteomes" id="UP000268007">
    <property type="component" value="Unassembled WGS sequence"/>
</dbReference>
<evidence type="ECO:0000313" key="2">
    <source>
        <dbReference type="EMBL" id="RKR81909.1"/>
    </source>
</evidence>
<gene>
    <name evidence="2" type="ORF">BDD43_2071</name>
</gene>
<organism evidence="2 3">
    <name type="scientific">Mucilaginibacter gracilis</name>
    <dbReference type="NCBI Taxonomy" id="423350"/>
    <lineage>
        <taxon>Bacteria</taxon>
        <taxon>Pseudomonadati</taxon>
        <taxon>Bacteroidota</taxon>
        <taxon>Sphingobacteriia</taxon>
        <taxon>Sphingobacteriales</taxon>
        <taxon>Sphingobacteriaceae</taxon>
        <taxon>Mucilaginibacter</taxon>
    </lineage>
</organism>
<dbReference type="EMBL" id="RBKU01000001">
    <property type="protein sequence ID" value="RKR81909.1"/>
    <property type="molecule type" value="Genomic_DNA"/>
</dbReference>
<sequence length="64" mass="7117">MNSTYRKPLIIFIASFALIGLGMASKIMHWLPIQVSGTIFGAGMLVQLFSILWLIAVILKPKKK</sequence>
<evidence type="ECO:0000313" key="3">
    <source>
        <dbReference type="Proteomes" id="UP000268007"/>
    </source>
</evidence>
<dbReference type="RefSeq" id="WP_121197565.1">
    <property type="nucleotide sequence ID" value="NZ_RBKU01000001.1"/>
</dbReference>
<keyword evidence="1" id="KW-1133">Transmembrane helix</keyword>
<accession>A0A495J1F0</accession>
<proteinExistence type="predicted"/>
<dbReference type="AlphaFoldDB" id="A0A495J1F0"/>
<reference evidence="2 3" key="1">
    <citation type="submission" date="2018-10" db="EMBL/GenBank/DDBJ databases">
        <title>Genomic Encyclopedia of Archaeal and Bacterial Type Strains, Phase II (KMG-II): from individual species to whole genera.</title>
        <authorList>
            <person name="Goeker M."/>
        </authorList>
    </citation>
    <scope>NUCLEOTIDE SEQUENCE [LARGE SCALE GENOMIC DNA]</scope>
    <source>
        <strain evidence="2 3">DSM 18602</strain>
    </source>
</reference>
<protein>
    <submittedName>
        <fullName evidence="2">Uncharacterized protein</fullName>
    </submittedName>
</protein>
<keyword evidence="3" id="KW-1185">Reference proteome</keyword>
<keyword evidence="1" id="KW-0812">Transmembrane</keyword>
<comment type="caution">
    <text evidence="2">The sequence shown here is derived from an EMBL/GenBank/DDBJ whole genome shotgun (WGS) entry which is preliminary data.</text>
</comment>